<dbReference type="InterPro" id="IPR017336">
    <property type="entry name" value="Snurportin-1"/>
</dbReference>
<gene>
    <name evidence="12" type="primary">SNUPN_2</name>
    <name evidence="12" type="ORF">CFP56_029933</name>
</gene>
<feature type="domain" description="Snurportin-1 m3G cap-binding" evidence="11">
    <location>
        <begin position="92"/>
        <end position="260"/>
    </location>
</feature>
<evidence type="ECO:0000256" key="3">
    <source>
        <dbReference type="ARBA" id="ARBA00004496"/>
    </source>
</evidence>
<evidence type="ECO:0000256" key="2">
    <source>
        <dbReference type="ARBA" id="ARBA00004123"/>
    </source>
</evidence>
<feature type="compositionally biased region" description="Acidic residues" evidence="10">
    <location>
        <begin position="54"/>
        <end position="65"/>
    </location>
</feature>
<evidence type="ECO:0000256" key="8">
    <source>
        <dbReference type="ARBA" id="ARBA00022884"/>
    </source>
</evidence>
<keyword evidence="6" id="KW-0813">Transport</keyword>
<dbReference type="Pfam" id="PF21974">
    <property type="entry name" value="SPN1_m3Gcap_bd"/>
    <property type="match status" value="1"/>
</dbReference>
<keyword evidence="8" id="KW-0694">RNA-binding</keyword>
<keyword evidence="13" id="KW-1185">Reference proteome</keyword>
<proteinExistence type="inferred from homology"/>
<evidence type="ECO:0000256" key="4">
    <source>
        <dbReference type="ARBA" id="ARBA00007540"/>
    </source>
</evidence>
<comment type="subcellular location">
    <subcellularLocation>
        <location evidence="3">Cytoplasm</location>
    </subcellularLocation>
    <subcellularLocation>
        <location evidence="2">Nucleus</location>
    </subcellularLocation>
</comment>
<name>A0AAW0JP03_QUESU</name>
<reference evidence="12 13" key="1">
    <citation type="journal article" date="2018" name="Sci. Data">
        <title>The draft genome sequence of cork oak.</title>
        <authorList>
            <person name="Ramos A.M."/>
            <person name="Usie A."/>
            <person name="Barbosa P."/>
            <person name="Barros P.M."/>
            <person name="Capote T."/>
            <person name="Chaves I."/>
            <person name="Simoes F."/>
            <person name="Abreu I."/>
            <person name="Carrasquinho I."/>
            <person name="Faro C."/>
            <person name="Guimaraes J.B."/>
            <person name="Mendonca D."/>
            <person name="Nobrega F."/>
            <person name="Rodrigues L."/>
            <person name="Saibo N.J.M."/>
            <person name="Varela M.C."/>
            <person name="Egas C."/>
            <person name="Matos J."/>
            <person name="Miguel C.M."/>
            <person name="Oliveira M.M."/>
            <person name="Ricardo C.P."/>
            <person name="Goncalves S."/>
        </authorList>
    </citation>
    <scope>NUCLEOTIDE SEQUENCE [LARGE SCALE GENOMIC DNA]</scope>
    <source>
        <strain evidence="13">cv. HL8</strain>
    </source>
</reference>
<dbReference type="PANTHER" id="PTHR13403">
    <property type="entry name" value="SNURPORTIN1 RNUT1 PROTEIN RNA, U TRANSPORTER 1"/>
    <property type="match status" value="1"/>
</dbReference>
<evidence type="ECO:0000256" key="9">
    <source>
        <dbReference type="ARBA" id="ARBA00023242"/>
    </source>
</evidence>
<evidence type="ECO:0000256" key="7">
    <source>
        <dbReference type="ARBA" id="ARBA00022490"/>
    </source>
</evidence>
<organism evidence="12 13">
    <name type="scientific">Quercus suber</name>
    <name type="common">Cork oak</name>
    <dbReference type="NCBI Taxonomy" id="58331"/>
    <lineage>
        <taxon>Eukaryota</taxon>
        <taxon>Viridiplantae</taxon>
        <taxon>Streptophyta</taxon>
        <taxon>Embryophyta</taxon>
        <taxon>Tracheophyta</taxon>
        <taxon>Spermatophyta</taxon>
        <taxon>Magnoliopsida</taxon>
        <taxon>eudicotyledons</taxon>
        <taxon>Gunneridae</taxon>
        <taxon>Pentapetalae</taxon>
        <taxon>rosids</taxon>
        <taxon>fabids</taxon>
        <taxon>Fagales</taxon>
        <taxon>Fagaceae</taxon>
        <taxon>Quercus</taxon>
    </lineage>
</organism>
<evidence type="ECO:0000313" key="12">
    <source>
        <dbReference type="EMBL" id="KAK7828813.1"/>
    </source>
</evidence>
<dbReference type="EMBL" id="PKMF04000495">
    <property type="protein sequence ID" value="KAK7828813.1"/>
    <property type="molecule type" value="Genomic_DNA"/>
</dbReference>
<evidence type="ECO:0000256" key="10">
    <source>
        <dbReference type="SAM" id="MobiDB-lite"/>
    </source>
</evidence>
<sequence>MAPHDLRRPFKRAAISDQQRRRELSLQRQAQHRRDAQHQARCLASFLNPHSEPEPETTSETEPEPSDSPKELDIRHASKLKGAEARKWFARQLMLPEWMIDVPDQLPQDWYVFARPAGKRCFVVSSNGTTMSRLRNGSMLHHFPSALPSGARTKDSSGSAQSYSILDCIFHESDQTYYVIDMVCWREYSLYDCTAEFRFFWLSSKLVETGACDLPSQYHRYRFSLVPVYNCDQAGLSAAYTGAVPYVKDGLFFYNKYDLFFYSVDKTGNTPLALVWKDENCSQYVIDRIAKDRFQANNSRLFIYSLDRVVLELQDNGNLSTSDDPPVVFGCVDRAFIEQTESRSGNLLQFAISDGGLNFVDGSLRRLIYIISEIPI</sequence>
<comment type="caution">
    <text evidence="12">The sequence shown here is derived from an EMBL/GenBank/DDBJ whole genome shotgun (WGS) entry which is preliminary data.</text>
</comment>
<evidence type="ECO:0000256" key="6">
    <source>
        <dbReference type="ARBA" id="ARBA00022448"/>
    </source>
</evidence>
<keyword evidence="9" id="KW-0539">Nucleus</keyword>
<dbReference type="AlphaFoldDB" id="A0AAW0JP03"/>
<accession>A0AAW0JP03</accession>
<protein>
    <recommendedName>
        <fullName evidence="5">Snurportin-1</fullName>
    </recommendedName>
</protein>
<evidence type="ECO:0000313" key="13">
    <source>
        <dbReference type="Proteomes" id="UP000237347"/>
    </source>
</evidence>
<feature type="region of interest" description="Disordered" evidence="10">
    <location>
        <begin position="1"/>
        <end position="71"/>
    </location>
</feature>
<comment type="function">
    <text evidence="1">Functions as an U snRNP-specific nuclear import adapter. Involved in the trimethylguanosine (m3G)-cap-dependent nuclear import of U snRNPs. Binds specifically to the terminal m3G-cap U snRNAs.</text>
</comment>
<dbReference type="GO" id="GO:0061015">
    <property type="term" value="P:snRNA import into nucleus"/>
    <property type="evidence" value="ECO:0007669"/>
    <property type="project" value="InterPro"/>
</dbReference>
<dbReference type="GO" id="GO:0003723">
    <property type="term" value="F:RNA binding"/>
    <property type="evidence" value="ECO:0007669"/>
    <property type="project" value="UniProtKB-KW"/>
</dbReference>
<evidence type="ECO:0000256" key="1">
    <source>
        <dbReference type="ARBA" id="ARBA00003975"/>
    </source>
</evidence>
<dbReference type="SUPFAM" id="SSF56091">
    <property type="entry name" value="DNA ligase/mRNA capping enzyme, catalytic domain"/>
    <property type="match status" value="1"/>
</dbReference>
<dbReference type="CDD" id="cd09232">
    <property type="entry name" value="Snurportin-1_C"/>
    <property type="match status" value="1"/>
</dbReference>
<evidence type="ECO:0000256" key="5">
    <source>
        <dbReference type="ARBA" id="ARBA00016034"/>
    </source>
</evidence>
<dbReference type="PANTHER" id="PTHR13403:SF6">
    <property type="entry name" value="SNURPORTIN-1"/>
    <property type="match status" value="1"/>
</dbReference>
<dbReference type="Proteomes" id="UP000237347">
    <property type="component" value="Unassembled WGS sequence"/>
</dbReference>
<dbReference type="GO" id="GO:0005737">
    <property type="term" value="C:cytoplasm"/>
    <property type="evidence" value="ECO:0007669"/>
    <property type="project" value="UniProtKB-SubCell"/>
</dbReference>
<dbReference type="InterPro" id="IPR047857">
    <property type="entry name" value="Snurportin1_C"/>
</dbReference>
<evidence type="ECO:0000259" key="11">
    <source>
        <dbReference type="Pfam" id="PF21974"/>
    </source>
</evidence>
<keyword evidence="7" id="KW-0963">Cytoplasm</keyword>
<dbReference type="Gene3D" id="3.30.470.30">
    <property type="entry name" value="DNA ligase/mRNA capping enzyme"/>
    <property type="match status" value="1"/>
</dbReference>
<comment type="similarity">
    <text evidence="4">Belongs to the snurportin family.</text>
</comment>
<dbReference type="GO" id="GO:0005634">
    <property type="term" value="C:nucleus"/>
    <property type="evidence" value="ECO:0007669"/>
    <property type="project" value="UniProtKB-SubCell"/>
</dbReference>